<name>A0A931FE47_9ACTN</name>
<gene>
    <name evidence="1" type="ORF">I2501_03845</name>
</gene>
<dbReference type="Pfam" id="PF04672">
    <property type="entry name" value="Methyltransf_19"/>
    <property type="match status" value="1"/>
</dbReference>
<protein>
    <submittedName>
        <fullName evidence="1">SAM-dependent methyltransferase</fullName>
    </submittedName>
</protein>
<dbReference type="Gene3D" id="3.40.50.150">
    <property type="entry name" value="Vaccinia Virus protein VP39"/>
    <property type="match status" value="1"/>
</dbReference>
<keyword evidence="2" id="KW-1185">Reference proteome</keyword>
<dbReference type="InterPro" id="IPR006764">
    <property type="entry name" value="SAM_dep_MeTrfase_SAV2177_type"/>
</dbReference>
<dbReference type="GO" id="GO:0032259">
    <property type="term" value="P:methylation"/>
    <property type="evidence" value="ECO:0007669"/>
    <property type="project" value="UniProtKB-KW"/>
</dbReference>
<keyword evidence="1" id="KW-0489">Methyltransferase</keyword>
<organism evidence="1 2">
    <name type="scientific">Streptacidiphilus fuscans</name>
    <dbReference type="NCBI Taxonomy" id="2789292"/>
    <lineage>
        <taxon>Bacteria</taxon>
        <taxon>Bacillati</taxon>
        <taxon>Actinomycetota</taxon>
        <taxon>Actinomycetes</taxon>
        <taxon>Kitasatosporales</taxon>
        <taxon>Streptomycetaceae</taxon>
        <taxon>Streptacidiphilus</taxon>
    </lineage>
</organism>
<accession>A0A931FE47</accession>
<dbReference type="SUPFAM" id="SSF53335">
    <property type="entry name" value="S-adenosyl-L-methionine-dependent methyltransferases"/>
    <property type="match status" value="1"/>
</dbReference>
<comment type="caution">
    <text evidence="1">The sequence shown here is derived from an EMBL/GenBank/DDBJ whole genome shotgun (WGS) entry which is preliminary data.</text>
</comment>
<dbReference type="RefSeq" id="WP_196192390.1">
    <property type="nucleotide sequence ID" value="NZ_JADPRT010000002.1"/>
</dbReference>
<dbReference type="PIRSF" id="PIRSF017393">
    <property type="entry name" value="MTase_SAV2177"/>
    <property type="match status" value="1"/>
</dbReference>
<sequence length="270" mass="28823">MDDESAVDLDPALDLTRPSIARVYDYLLGGSLNSEADRLVAGRITEAMPDLPAVLRANRAFAVRAVRFLVEAGIRQFLDLGSGLATAGSVHEVVREAGVDARVLYVDNDPVVTAHNSAIAPEHSCAVLTADVRDTTGVLGSLQATQLFDFGEPIAVLMVAVLHFVPDEDQPADVVARYRDALAPGSFLALTHAENAEQAPGTFRAAQVYSNDVARIHFRTRTEIAAFLDGWDPAAPGLVPAPDWRPEPGGSVHPAVRQHGLAAVARKNRP</sequence>
<dbReference type="InterPro" id="IPR029063">
    <property type="entry name" value="SAM-dependent_MTases_sf"/>
</dbReference>
<dbReference type="Proteomes" id="UP000657385">
    <property type="component" value="Unassembled WGS sequence"/>
</dbReference>
<dbReference type="AlphaFoldDB" id="A0A931FE47"/>
<keyword evidence="1" id="KW-0808">Transferase</keyword>
<dbReference type="GO" id="GO:0008168">
    <property type="term" value="F:methyltransferase activity"/>
    <property type="evidence" value="ECO:0007669"/>
    <property type="project" value="UniProtKB-KW"/>
</dbReference>
<reference evidence="1" key="1">
    <citation type="submission" date="2020-11" db="EMBL/GenBank/DDBJ databases">
        <title>Isolation and identification of active actinomycetes.</title>
        <authorList>
            <person name="Yu B."/>
        </authorList>
    </citation>
    <scope>NUCLEOTIDE SEQUENCE</scope>
    <source>
        <strain evidence="1">NEAU-YB345</strain>
    </source>
</reference>
<evidence type="ECO:0000313" key="1">
    <source>
        <dbReference type="EMBL" id="MBF9067174.1"/>
    </source>
</evidence>
<proteinExistence type="predicted"/>
<dbReference type="EMBL" id="JADPRT010000002">
    <property type="protein sequence ID" value="MBF9067174.1"/>
    <property type="molecule type" value="Genomic_DNA"/>
</dbReference>
<evidence type="ECO:0000313" key="2">
    <source>
        <dbReference type="Proteomes" id="UP000657385"/>
    </source>
</evidence>